<evidence type="ECO:0000313" key="4">
    <source>
        <dbReference type="Proteomes" id="UP000516160"/>
    </source>
</evidence>
<evidence type="ECO:0000256" key="1">
    <source>
        <dbReference type="SAM" id="Phobius"/>
    </source>
</evidence>
<dbReference type="Pfam" id="PF02517">
    <property type="entry name" value="Rce1-like"/>
    <property type="match status" value="1"/>
</dbReference>
<sequence>MGKKFRAIKNIFIVWLIYTLSTYLYILVALIPFIVSVIYDEVYRGIVADYDAQLENLIGKQLPFAILFASVSSFLIYLWIAKRKGENLLEVCKFVKLPFKKVIVCIILGTGFLFFTPLILTIIDKFIPLNFSNYTERNAQEGFYMLLISVGIFGPFIEEVIFRGIIFDELNQMSSTKVALVIQSFLFALIHFNPIQSIPAFFVGLLLGTIIIWTGSIWSGIIVHASINTMSLILNKISFENFANNNPLYFLIIVLIAVFVVTPSSLYYLFKGNVHN</sequence>
<keyword evidence="3" id="KW-0482">Metalloprotease</keyword>
<feature type="transmembrane region" description="Helical" evidence="1">
    <location>
        <begin position="62"/>
        <end position="81"/>
    </location>
</feature>
<keyword evidence="4" id="KW-1185">Reference proteome</keyword>
<dbReference type="PANTHER" id="PTHR36435">
    <property type="entry name" value="SLR1288 PROTEIN"/>
    <property type="match status" value="1"/>
</dbReference>
<feature type="transmembrane region" description="Helical" evidence="1">
    <location>
        <begin position="201"/>
        <end position="227"/>
    </location>
</feature>
<protein>
    <submittedName>
        <fullName evidence="3">CPBP family intramembrane metalloprotease</fullName>
    </submittedName>
</protein>
<gene>
    <name evidence="3" type="ORF">HYG86_05765</name>
</gene>
<keyword evidence="3" id="KW-0378">Hydrolase</keyword>
<keyword evidence="1" id="KW-1133">Transmembrane helix</keyword>
<proteinExistence type="predicted"/>
<organism evidence="3 4">
    <name type="scientific">Alkalicella caledoniensis</name>
    <dbReference type="NCBI Taxonomy" id="2731377"/>
    <lineage>
        <taxon>Bacteria</taxon>
        <taxon>Bacillati</taxon>
        <taxon>Bacillota</taxon>
        <taxon>Clostridia</taxon>
        <taxon>Eubacteriales</taxon>
        <taxon>Proteinivoracaceae</taxon>
        <taxon>Alkalicella</taxon>
    </lineage>
</organism>
<dbReference type="EMBL" id="CP058559">
    <property type="protein sequence ID" value="QNO14314.1"/>
    <property type="molecule type" value="Genomic_DNA"/>
</dbReference>
<feature type="transmembrane region" description="Helical" evidence="1">
    <location>
        <begin position="12"/>
        <end position="39"/>
    </location>
</feature>
<dbReference type="PANTHER" id="PTHR36435:SF1">
    <property type="entry name" value="CAAX AMINO TERMINAL PROTEASE FAMILY PROTEIN"/>
    <property type="match status" value="1"/>
</dbReference>
<feature type="domain" description="CAAX prenyl protease 2/Lysostaphin resistance protein A-like" evidence="2">
    <location>
        <begin position="143"/>
        <end position="230"/>
    </location>
</feature>
<keyword evidence="3" id="KW-0645">Protease</keyword>
<dbReference type="GO" id="GO:0080120">
    <property type="term" value="P:CAAX-box protein maturation"/>
    <property type="evidence" value="ECO:0007669"/>
    <property type="project" value="UniProtKB-ARBA"/>
</dbReference>
<feature type="transmembrane region" description="Helical" evidence="1">
    <location>
        <begin position="178"/>
        <end position="195"/>
    </location>
</feature>
<name>A0A7G9W6K2_ALKCA</name>
<dbReference type="InterPro" id="IPR052710">
    <property type="entry name" value="CAAX_protease"/>
</dbReference>
<dbReference type="InterPro" id="IPR003675">
    <property type="entry name" value="Rce1/LyrA-like_dom"/>
</dbReference>
<keyword evidence="1" id="KW-0472">Membrane</keyword>
<dbReference type="KEGG" id="acae:HYG86_05765"/>
<dbReference type="Proteomes" id="UP000516160">
    <property type="component" value="Chromosome"/>
</dbReference>
<reference evidence="3 4" key="1">
    <citation type="submission" date="2020-07" db="EMBL/GenBank/DDBJ databases">
        <title>Alkalicella. sp. LB2 genome.</title>
        <authorList>
            <person name="Postec A."/>
            <person name="Quemeneur M."/>
        </authorList>
    </citation>
    <scope>NUCLEOTIDE SEQUENCE [LARGE SCALE GENOMIC DNA]</scope>
    <source>
        <strain evidence="3 4">LB2</strain>
    </source>
</reference>
<feature type="transmembrane region" description="Helical" evidence="1">
    <location>
        <begin position="248"/>
        <end position="270"/>
    </location>
</feature>
<dbReference type="GO" id="GO:0008237">
    <property type="term" value="F:metallopeptidase activity"/>
    <property type="evidence" value="ECO:0007669"/>
    <property type="project" value="UniProtKB-KW"/>
</dbReference>
<keyword evidence="1" id="KW-0812">Transmembrane</keyword>
<dbReference type="AlphaFoldDB" id="A0A7G9W6K2"/>
<dbReference type="RefSeq" id="WP_213167971.1">
    <property type="nucleotide sequence ID" value="NZ_CP058559.1"/>
</dbReference>
<accession>A0A7G9W6K2</accession>
<feature type="transmembrane region" description="Helical" evidence="1">
    <location>
        <begin position="102"/>
        <end position="123"/>
    </location>
</feature>
<evidence type="ECO:0000313" key="3">
    <source>
        <dbReference type="EMBL" id="QNO14314.1"/>
    </source>
</evidence>
<evidence type="ECO:0000259" key="2">
    <source>
        <dbReference type="Pfam" id="PF02517"/>
    </source>
</evidence>
<feature type="transmembrane region" description="Helical" evidence="1">
    <location>
        <begin position="143"/>
        <end position="166"/>
    </location>
</feature>
<dbReference type="GO" id="GO:0004175">
    <property type="term" value="F:endopeptidase activity"/>
    <property type="evidence" value="ECO:0007669"/>
    <property type="project" value="UniProtKB-ARBA"/>
</dbReference>
<dbReference type="GO" id="GO:0006508">
    <property type="term" value="P:proteolysis"/>
    <property type="evidence" value="ECO:0007669"/>
    <property type="project" value="UniProtKB-KW"/>
</dbReference>